<dbReference type="AlphaFoldDB" id="A0A3P7M436"/>
<feature type="compositionally biased region" description="Basic and acidic residues" evidence="1">
    <location>
        <begin position="183"/>
        <end position="193"/>
    </location>
</feature>
<gene>
    <name evidence="2" type="ORF">GPUH_LOCUS12537</name>
</gene>
<feature type="compositionally biased region" description="Polar residues" evidence="1">
    <location>
        <begin position="169"/>
        <end position="182"/>
    </location>
</feature>
<reference evidence="2 3" key="1">
    <citation type="submission" date="2018-11" db="EMBL/GenBank/DDBJ databases">
        <authorList>
            <consortium name="Pathogen Informatics"/>
        </authorList>
    </citation>
    <scope>NUCLEOTIDE SEQUENCE [LARGE SCALE GENOMIC DNA]</scope>
</reference>
<name>A0A3P7M436_9BILA</name>
<feature type="compositionally biased region" description="Basic and acidic residues" evidence="1">
    <location>
        <begin position="82"/>
        <end position="97"/>
    </location>
</feature>
<evidence type="ECO:0000313" key="2">
    <source>
        <dbReference type="EMBL" id="VDN20630.1"/>
    </source>
</evidence>
<sequence length="250" mass="26340">MHPDPAAFKMVKQALLDIPDTEATKVSLTQKGWSCELTQSPVAVSTSKDISSNATLMAQDVSQLSTPHTAPDEAGGSSSITHVEKEVEKPKRLHDAGETSSGFGGASTPALTSETSAVSAPAPRKLPVKTRYIKALPNLACARNKKQDSAASVPEVLPTASGDSAAERVNTNAEIAPVTKSTKLQDNESAPEKEGEDSAAQKAASAADTLTETEKPQKPNIMRTRGRYRKAMPNLADESSTKLSKTSKKS</sequence>
<accession>A0A3P7M436</accession>
<organism evidence="2 3">
    <name type="scientific">Gongylonema pulchrum</name>
    <dbReference type="NCBI Taxonomy" id="637853"/>
    <lineage>
        <taxon>Eukaryota</taxon>
        <taxon>Metazoa</taxon>
        <taxon>Ecdysozoa</taxon>
        <taxon>Nematoda</taxon>
        <taxon>Chromadorea</taxon>
        <taxon>Rhabditida</taxon>
        <taxon>Spirurina</taxon>
        <taxon>Spiruromorpha</taxon>
        <taxon>Spiruroidea</taxon>
        <taxon>Gongylonematidae</taxon>
        <taxon>Gongylonema</taxon>
    </lineage>
</organism>
<dbReference type="EMBL" id="UYRT01079396">
    <property type="protein sequence ID" value="VDN20630.1"/>
    <property type="molecule type" value="Genomic_DNA"/>
</dbReference>
<dbReference type="Proteomes" id="UP000271098">
    <property type="component" value="Unassembled WGS sequence"/>
</dbReference>
<evidence type="ECO:0000256" key="1">
    <source>
        <dbReference type="SAM" id="MobiDB-lite"/>
    </source>
</evidence>
<feature type="region of interest" description="Disordered" evidence="1">
    <location>
        <begin position="58"/>
        <end position="128"/>
    </location>
</feature>
<feature type="compositionally biased region" description="Polar residues" evidence="1">
    <location>
        <begin position="58"/>
        <end position="68"/>
    </location>
</feature>
<feature type="compositionally biased region" description="Polar residues" evidence="1">
    <location>
        <begin position="109"/>
        <end position="118"/>
    </location>
</feature>
<evidence type="ECO:0000313" key="3">
    <source>
        <dbReference type="Proteomes" id="UP000271098"/>
    </source>
</evidence>
<proteinExistence type="predicted"/>
<feature type="region of interest" description="Disordered" evidence="1">
    <location>
        <begin position="143"/>
        <end position="250"/>
    </location>
</feature>
<keyword evidence="3" id="KW-1185">Reference proteome</keyword>
<feature type="compositionally biased region" description="Low complexity" evidence="1">
    <location>
        <begin position="198"/>
        <end position="207"/>
    </location>
</feature>
<protein>
    <submittedName>
        <fullName evidence="2">Uncharacterized protein</fullName>
    </submittedName>
</protein>